<dbReference type="InterPro" id="IPR013656">
    <property type="entry name" value="PAS_4"/>
</dbReference>
<dbReference type="Pfam" id="PF12833">
    <property type="entry name" value="HTH_18"/>
    <property type="match status" value="1"/>
</dbReference>
<dbReference type="InterPro" id="IPR018060">
    <property type="entry name" value="HTH_AraC"/>
</dbReference>
<organism evidence="3 4">
    <name type="scientific">Mucilaginibacter aquariorum</name>
    <dbReference type="NCBI Taxonomy" id="2967225"/>
    <lineage>
        <taxon>Bacteria</taxon>
        <taxon>Pseudomonadati</taxon>
        <taxon>Bacteroidota</taxon>
        <taxon>Sphingobacteriia</taxon>
        <taxon>Sphingobacteriales</taxon>
        <taxon>Sphingobacteriaceae</taxon>
        <taxon>Mucilaginibacter</taxon>
    </lineage>
</organism>
<dbReference type="PROSITE" id="PS01124">
    <property type="entry name" value="HTH_ARAC_FAMILY_2"/>
    <property type="match status" value="1"/>
</dbReference>
<dbReference type="Gene3D" id="3.30.450.20">
    <property type="entry name" value="PAS domain"/>
    <property type="match status" value="1"/>
</dbReference>
<dbReference type="NCBIfam" id="TIGR00229">
    <property type="entry name" value="sensory_box"/>
    <property type="match status" value="1"/>
</dbReference>
<sequence>MLQLLFYLNVIFDRNQMFTVKNLGDSLISDQQDRIKGQLHAMMAYWDSDLVCRFANGAFQQWFGFTQEQMINRITLKELLGPTYIKYAPFILGALEGNPQIFTREITTPTGEVRRSIATYYPDFNNEEVQGFFAYVTDVTDSTIVEIEQLLFEFRSNINKKAPDVSEVGVNNCIEYNKVDLKMQEVAETLKTNLLNKFPGLEELASAHFISVSKLKRDFKASFKVSPYVYYRNLQMQFAEKYINQTKCSKKEVASILDFANPANFYSNFKKFKKGTSA</sequence>
<comment type="caution">
    <text evidence="3">The sequence shown here is derived from an EMBL/GenBank/DDBJ whole genome shotgun (WGS) entry which is preliminary data.</text>
</comment>
<dbReference type="RefSeq" id="WP_256536777.1">
    <property type="nucleotide sequence ID" value="NZ_JANHOH010000001.1"/>
</dbReference>
<protein>
    <submittedName>
        <fullName evidence="3">AraC family transcriptional regulator</fullName>
    </submittedName>
</protein>
<evidence type="ECO:0000313" key="3">
    <source>
        <dbReference type="EMBL" id="MCQ6956562.1"/>
    </source>
</evidence>
<dbReference type="CDD" id="cd00130">
    <property type="entry name" value="PAS"/>
    <property type="match status" value="1"/>
</dbReference>
<dbReference type="InterPro" id="IPR035965">
    <property type="entry name" value="PAS-like_dom_sf"/>
</dbReference>
<accession>A0ABT1SWD1</accession>
<reference evidence="3 4" key="1">
    <citation type="submission" date="2022-07" db="EMBL/GenBank/DDBJ databases">
        <title>Mucilaginibacter sp. JC4.</title>
        <authorList>
            <person name="Le V."/>
            <person name="Ko S.-R."/>
            <person name="Ahn C.-Y."/>
            <person name="Oh H.-M."/>
        </authorList>
    </citation>
    <scope>NUCLEOTIDE SEQUENCE [LARGE SCALE GENOMIC DNA]</scope>
    <source>
        <strain evidence="3 4">JC4</strain>
    </source>
</reference>
<feature type="domain" description="HTH araC/xylS-type" evidence="2">
    <location>
        <begin position="184"/>
        <end position="278"/>
    </location>
</feature>
<dbReference type="PANTHER" id="PTHR43280:SF2">
    <property type="entry name" value="HTH-TYPE TRANSCRIPTIONAL REGULATOR EXSA"/>
    <property type="match status" value="1"/>
</dbReference>
<dbReference type="Pfam" id="PF08448">
    <property type="entry name" value="PAS_4"/>
    <property type="match status" value="1"/>
</dbReference>
<dbReference type="Proteomes" id="UP001204376">
    <property type="component" value="Unassembled WGS sequence"/>
</dbReference>
<name>A0ABT1SWD1_9SPHI</name>
<gene>
    <name evidence="3" type="ORF">NPE20_01270</name>
</gene>
<dbReference type="InterPro" id="IPR000014">
    <property type="entry name" value="PAS"/>
</dbReference>
<evidence type="ECO:0000313" key="4">
    <source>
        <dbReference type="Proteomes" id="UP001204376"/>
    </source>
</evidence>
<keyword evidence="4" id="KW-1185">Reference proteome</keyword>
<dbReference type="PANTHER" id="PTHR43280">
    <property type="entry name" value="ARAC-FAMILY TRANSCRIPTIONAL REGULATOR"/>
    <property type="match status" value="1"/>
</dbReference>
<dbReference type="Gene3D" id="1.10.10.60">
    <property type="entry name" value="Homeodomain-like"/>
    <property type="match status" value="1"/>
</dbReference>
<proteinExistence type="predicted"/>
<dbReference type="SUPFAM" id="SSF55785">
    <property type="entry name" value="PYP-like sensor domain (PAS domain)"/>
    <property type="match status" value="1"/>
</dbReference>
<keyword evidence="1" id="KW-0238">DNA-binding</keyword>
<evidence type="ECO:0000256" key="1">
    <source>
        <dbReference type="ARBA" id="ARBA00023125"/>
    </source>
</evidence>
<dbReference type="SMART" id="SM00342">
    <property type="entry name" value="HTH_ARAC"/>
    <property type="match status" value="1"/>
</dbReference>
<evidence type="ECO:0000259" key="2">
    <source>
        <dbReference type="PROSITE" id="PS01124"/>
    </source>
</evidence>
<dbReference type="EMBL" id="JANHOH010000001">
    <property type="protein sequence ID" value="MCQ6956562.1"/>
    <property type="molecule type" value="Genomic_DNA"/>
</dbReference>